<dbReference type="InterPro" id="IPR002016">
    <property type="entry name" value="Haem_peroxidase"/>
</dbReference>
<proteinExistence type="inferred from homology"/>
<dbReference type="Proteomes" id="UP000011115">
    <property type="component" value="Unassembled WGS sequence"/>
</dbReference>
<evidence type="ECO:0000313" key="4">
    <source>
        <dbReference type="Proteomes" id="UP000011115"/>
    </source>
</evidence>
<dbReference type="SUPFAM" id="SSF48113">
    <property type="entry name" value="Heme-dependent peroxidases"/>
    <property type="match status" value="1"/>
</dbReference>
<dbReference type="Pfam" id="PF00141">
    <property type="entry name" value="peroxidase"/>
    <property type="match status" value="1"/>
</dbReference>
<dbReference type="GO" id="GO:0006979">
    <property type="term" value="P:response to oxidative stress"/>
    <property type="evidence" value="ECO:0007669"/>
    <property type="project" value="InterPro"/>
</dbReference>
<organism evidence="3 4">
    <name type="scientific">Solanum tuberosum</name>
    <name type="common">Potato</name>
    <dbReference type="NCBI Taxonomy" id="4113"/>
    <lineage>
        <taxon>Eukaryota</taxon>
        <taxon>Viridiplantae</taxon>
        <taxon>Streptophyta</taxon>
        <taxon>Embryophyta</taxon>
        <taxon>Tracheophyta</taxon>
        <taxon>Spermatophyta</taxon>
        <taxon>Magnoliopsida</taxon>
        <taxon>eudicotyledons</taxon>
        <taxon>Gunneridae</taxon>
        <taxon>Pentapetalae</taxon>
        <taxon>asterids</taxon>
        <taxon>lamiids</taxon>
        <taxon>Solanales</taxon>
        <taxon>Solanaceae</taxon>
        <taxon>Solanoideae</taxon>
        <taxon>Solaneae</taxon>
        <taxon>Solanum</taxon>
    </lineage>
</organism>
<evidence type="ECO:0000256" key="1">
    <source>
        <dbReference type="RuleBase" id="RU004241"/>
    </source>
</evidence>
<evidence type="ECO:0000313" key="3">
    <source>
        <dbReference type="EnsemblPlants" id="PGSC0003DMT400047151"/>
    </source>
</evidence>
<dbReference type="Gene3D" id="1.10.420.10">
    <property type="entry name" value="Peroxidase, domain 2"/>
    <property type="match status" value="1"/>
</dbReference>
<evidence type="ECO:0000259" key="2">
    <source>
        <dbReference type="PROSITE" id="PS50873"/>
    </source>
</evidence>
<dbReference type="PROSITE" id="PS50873">
    <property type="entry name" value="PEROXIDASE_4"/>
    <property type="match status" value="1"/>
</dbReference>
<sequence length="61" mass="7037">MDPTLAQQLMKRCPRPSITDPIAPLDVDTPNRLDNKYYLNLRNNRGLFNLRSDAMEQSFNG</sequence>
<dbReference type="PaxDb" id="4113-PGSC0003DMT400047151"/>
<feature type="domain" description="Plant heme peroxidase family profile" evidence="2">
    <location>
        <begin position="1"/>
        <end position="49"/>
    </location>
</feature>
<dbReference type="InterPro" id="IPR010255">
    <property type="entry name" value="Haem_peroxidase_sf"/>
</dbReference>
<comment type="similarity">
    <text evidence="1">Belongs to the peroxidase family.</text>
</comment>
<dbReference type="GO" id="GO:0020037">
    <property type="term" value="F:heme binding"/>
    <property type="evidence" value="ECO:0007669"/>
    <property type="project" value="InterPro"/>
</dbReference>
<reference evidence="4" key="1">
    <citation type="journal article" date="2011" name="Nature">
        <title>Genome sequence and analysis of the tuber crop potato.</title>
        <authorList>
            <consortium name="The Potato Genome Sequencing Consortium"/>
        </authorList>
    </citation>
    <scope>NUCLEOTIDE SEQUENCE [LARGE SCALE GENOMIC DNA]</scope>
    <source>
        <strain evidence="4">cv. DM1-3 516 R44</strain>
    </source>
</reference>
<name>M1BK66_SOLTU</name>
<dbReference type="GO" id="GO:0004601">
    <property type="term" value="F:peroxidase activity"/>
    <property type="evidence" value="ECO:0007669"/>
    <property type="project" value="InterPro"/>
</dbReference>
<dbReference type="EnsemblPlants" id="PGSC0003DMT400047151">
    <property type="protein sequence ID" value="PGSC0003DMT400047151"/>
    <property type="gene ID" value="PGSC0003DMG402018293"/>
</dbReference>
<protein>
    <submittedName>
        <fullName evidence="3">Peroxidase 2</fullName>
    </submittedName>
</protein>
<dbReference type="Gramene" id="PGSC0003DMT400047151">
    <property type="protein sequence ID" value="PGSC0003DMT400047151"/>
    <property type="gene ID" value="PGSC0003DMG402018293"/>
</dbReference>
<dbReference type="HOGENOM" id="CLU_2927139_0_0_1"/>
<accession>M1BK66</accession>
<keyword evidence="4" id="KW-1185">Reference proteome</keyword>
<dbReference type="InParanoid" id="M1BK66"/>
<dbReference type="AlphaFoldDB" id="M1BK66"/>
<reference evidence="3" key="2">
    <citation type="submission" date="2015-06" db="UniProtKB">
        <authorList>
            <consortium name="EnsemblPlants"/>
        </authorList>
    </citation>
    <scope>IDENTIFICATION</scope>
    <source>
        <strain evidence="3">DM1-3 516 R44</strain>
    </source>
</reference>